<organism evidence="4 5">
    <name type="scientific">Rhodoferax saidenbachensis</name>
    <dbReference type="NCBI Taxonomy" id="1484693"/>
    <lineage>
        <taxon>Bacteria</taxon>
        <taxon>Pseudomonadati</taxon>
        <taxon>Pseudomonadota</taxon>
        <taxon>Betaproteobacteria</taxon>
        <taxon>Burkholderiales</taxon>
        <taxon>Comamonadaceae</taxon>
        <taxon>Rhodoferax</taxon>
    </lineage>
</organism>
<comment type="pathway">
    <text evidence="1">Cofactor biosynthesis; adenosylcobalamin biosynthesis.</text>
</comment>
<dbReference type="STRING" id="1484693.RS694_10920"/>
<keyword evidence="3" id="KW-0560">Oxidoreductase</keyword>
<dbReference type="InterPro" id="IPR003723">
    <property type="entry name" value="Precorrin-6x_reduct"/>
</dbReference>
<dbReference type="Proteomes" id="UP000186110">
    <property type="component" value="Chromosome"/>
</dbReference>
<name>A0A1P8KFR2_9BURK</name>
<reference evidence="4 5" key="1">
    <citation type="submission" date="2017-01" db="EMBL/GenBank/DDBJ databases">
        <authorList>
            <person name="Mah S.A."/>
            <person name="Swanson W.J."/>
            <person name="Moy G.W."/>
            <person name="Vacquier V.D."/>
        </authorList>
    </citation>
    <scope>NUCLEOTIDE SEQUENCE [LARGE SCALE GENOMIC DNA]</scope>
    <source>
        <strain evidence="4 5">DSM 22694</strain>
    </source>
</reference>
<dbReference type="PANTHER" id="PTHR36925">
    <property type="entry name" value="COBALT-PRECORRIN-6A REDUCTASE"/>
    <property type="match status" value="1"/>
</dbReference>
<dbReference type="NCBIfam" id="NF005968">
    <property type="entry name" value="PRK08057.1-2"/>
    <property type="match status" value="1"/>
</dbReference>
<keyword evidence="2" id="KW-0169">Cobalamin biosynthesis</keyword>
<protein>
    <submittedName>
        <fullName evidence="4">Precorrin-6A reductase</fullName>
    </submittedName>
</protein>
<evidence type="ECO:0000256" key="3">
    <source>
        <dbReference type="ARBA" id="ARBA00023002"/>
    </source>
</evidence>
<accession>A0A1P8KFR2</accession>
<sequence length="255" mass="27139">MPRVLVLGGTTEASRLAQALADTQVDAVFSYAGRTESPLPQPLPVRVGGFGGVDGLRAWLREQRISHVVDATHPFAAQMSRNAVGACAATGIPLLALERPAWQAQAGDHWQPVPDMDSAVRALPEAPARVFLAIGRQHLAPFLAQPQHWFLLRLVDASVELPLERGHIVLARGPFTEAGDTALLRQHRITHVVAKNSGGSGAEAKLSAARALGLPVILIDRPIIPARSTVGGVDEVLQWLADPHGNTGRATERGV</sequence>
<keyword evidence="5" id="KW-1185">Reference proteome</keyword>
<dbReference type="UniPathway" id="UPA00148"/>
<dbReference type="GO" id="GO:0016994">
    <property type="term" value="F:precorrin-6A reductase activity"/>
    <property type="evidence" value="ECO:0007669"/>
    <property type="project" value="InterPro"/>
</dbReference>
<dbReference type="EMBL" id="CP019239">
    <property type="protein sequence ID" value="APW44815.1"/>
    <property type="molecule type" value="Genomic_DNA"/>
</dbReference>
<dbReference type="eggNOG" id="COG2099">
    <property type="taxonomic scope" value="Bacteria"/>
</dbReference>
<gene>
    <name evidence="4" type="ORF">RS694_10920</name>
</gene>
<dbReference type="KEGG" id="rsb:RS694_10920"/>
<evidence type="ECO:0000256" key="2">
    <source>
        <dbReference type="ARBA" id="ARBA00022573"/>
    </source>
</evidence>
<dbReference type="NCBIfam" id="TIGR00715">
    <property type="entry name" value="precor6x_red"/>
    <property type="match status" value="1"/>
</dbReference>
<dbReference type="Pfam" id="PF02571">
    <property type="entry name" value="CbiJ"/>
    <property type="match status" value="1"/>
</dbReference>
<dbReference type="PANTHER" id="PTHR36925:SF1">
    <property type="entry name" value="COBALT-PRECORRIN-6A REDUCTASE"/>
    <property type="match status" value="1"/>
</dbReference>
<dbReference type="PROSITE" id="PS51014">
    <property type="entry name" value="COBK_CBIJ"/>
    <property type="match status" value="1"/>
</dbReference>
<dbReference type="AlphaFoldDB" id="A0A1P8KFR2"/>
<evidence type="ECO:0000256" key="1">
    <source>
        <dbReference type="ARBA" id="ARBA00004953"/>
    </source>
</evidence>
<dbReference type="GO" id="GO:0009236">
    <property type="term" value="P:cobalamin biosynthetic process"/>
    <property type="evidence" value="ECO:0007669"/>
    <property type="project" value="UniProtKB-UniPathway"/>
</dbReference>
<evidence type="ECO:0000313" key="5">
    <source>
        <dbReference type="Proteomes" id="UP000186110"/>
    </source>
</evidence>
<proteinExistence type="predicted"/>
<evidence type="ECO:0000313" key="4">
    <source>
        <dbReference type="EMBL" id="APW44815.1"/>
    </source>
</evidence>